<sequence length="240" mass="24851">MSSRESTPTGFGSNGPDRNINTPSGDRLPSSSPPPSSSASSSSVSTPTFAPSEAGSLPSSRSFADALAYLAAQSGANQATVRLSADALAYMAARVSATQATRSSADDVDRGPTYAEAHGDTHGANAATAMGSDWPSHSPPNSDPNGRGRTTWVNGPYRSYGPPGTVADMTTTARRQGQNPTGMPHSRWREDTPETTQRPDLTSTEQQTDSGVYDGRQNGGSGYIRSGSQYSSGSEDSSGH</sequence>
<evidence type="ECO:0000256" key="1">
    <source>
        <dbReference type="SAM" id="MobiDB-lite"/>
    </source>
</evidence>
<feature type="compositionally biased region" description="Polar residues" evidence="1">
    <location>
        <begin position="168"/>
        <end position="181"/>
    </location>
</feature>
<keyword evidence="3" id="KW-1185">Reference proteome</keyword>
<dbReference type="EMBL" id="PJEX01000370">
    <property type="protein sequence ID" value="TKW50672.1"/>
    <property type="molecule type" value="Genomic_DNA"/>
</dbReference>
<protein>
    <submittedName>
        <fullName evidence="2">Uncharacterized protein</fullName>
    </submittedName>
</protein>
<feature type="region of interest" description="Disordered" evidence="1">
    <location>
        <begin position="95"/>
        <end position="240"/>
    </location>
</feature>
<reference evidence="2 3" key="1">
    <citation type="journal article" date="2019" name="PLoS ONE">
        <title>Comparative genome analysis indicates high evolutionary potential of pathogenicity genes in Colletotrichum tanaceti.</title>
        <authorList>
            <person name="Lelwala R.V."/>
            <person name="Korhonen P.K."/>
            <person name="Young N.D."/>
            <person name="Scott J.B."/>
            <person name="Ades P.A."/>
            <person name="Gasser R.B."/>
            <person name="Taylor P.W.J."/>
        </authorList>
    </citation>
    <scope>NUCLEOTIDE SEQUENCE [LARGE SCALE GENOMIC DNA]</scope>
    <source>
        <strain evidence="2">BRIP57314</strain>
    </source>
</reference>
<comment type="caution">
    <text evidence="2">The sequence shown here is derived from an EMBL/GenBank/DDBJ whole genome shotgun (WGS) entry which is preliminary data.</text>
</comment>
<organism evidence="2 3">
    <name type="scientific">Colletotrichum tanaceti</name>
    <dbReference type="NCBI Taxonomy" id="1306861"/>
    <lineage>
        <taxon>Eukaryota</taxon>
        <taxon>Fungi</taxon>
        <taxon>Dikarya</taxon>
        <taxon>Ascomycota</taxon>
        <taxon>Pezizomycotina</taxon>
        <taxon>Sordariomycetes</taxon>
        <taxon>Hypocreomycetidae</taxon>
        <taxon>Glomerellales</taxon>
        <taxon>Glomerellaceae</taxon>
        <taxon>Colletotrichum</taxon>
        <taxon>Colletotrichum destructivum species complex</taxon>
    </lineage>
</organism>
<feature type="compositionally biased region" description="Polar residues" evidence="1">
    <location>
        <begin position="1"/>
        <end position="11"/>
    </location>
</feature>
<feature type="compositionally biased region" description="Polar residues" evidence="1">
    <location>
        <begin position="194"/>
        <end position="210"/>
    </location>
</feature>
<feature type="region of interest" description="Disordered" evidence="1">
    <location>
        <begin position="1"/>
        <end position="59"/>
    </location>
</feature>
<feature type="compositionally biased region" description="Low complexity" evidence="1">
    <location>
        <begin position="37"/>
        <end position="52"/>
    </location>
</feature>
<feature type="compositionally biased region" description="Low complexity" evidence="1">
    <location>
        <begin position="223"/>
        <end position="240"/>
    </location>
</feature>
<evidence type="ECO:0000313" key="2">
    <source>
        <dbReference type="EMBL" id="TKW50672.1"/>
    </source>
</evidence>
<dbReference type="AlphaFoldDB" id="A0A4U6X5G3"/>
<proteinExistence type="predicted"/>
<name>A0A4U6X5G3_9PEZI</name>
<dbReference type="Proteomes" id="UP000310108">
    <property type="component" value="Unassembled WGS sequence"/>
</dbReference>
<accession>A0A4U6X5G3</accession>
<evidence type="ECO:0000313" key="3">
    <source>
        <dbReference type="Proteomes" id="UP000310108"/>
    </source>
</evidence>
<dbReference type="OrthoDB" id="10473720at2759"/>
<gene>
    <name evidence="2" type="ORF">CTA1_10362</name>
</gene>